<dbReference type="InterPro" id="IPR036259">
    <property type="entry name" value="MFS_trans_sf"/>
</dbReference>
<dbReference type="PROSITE" id="PS00216">
    <property type="entry name" value="SUGAR_TRANSPORT_1"/>
    <property type="match status" value="1"/>
</dbReference>
<reference evidence="8" key="1">
    <citation type="journal article" date="2019" name="Int. J. Syst. Evol. Microbiol.">
        <title>The Global Catalogue of Microorganisms (GCM) 10K type strain sequencing project: providing services to taxonomists for standard genome sequencing and annotation.</title>
        <authorList>
            <consortium name="The Broad Institute Genomics Platform"/>
            <consortium name="The Broad Institute Genome Sequencing Center for Infectious Disease"/>
            <person name="Wu L."/>
            <person name="Ma J."/>
        </authorList>
    </citation>
    <scope>NUCLEOTIDE SEQUENCE [LARGE SCALE GENOMIC DNA]</scope>
    <source>
        <strain evidence="8">CGMCC 1.10759</strain>
    </source>
</reference>
<keyword evidence="4 5" id="KW-0472">Membrane</keyword>
<feature type="transmembrane region" description="Helical" evidence="5">
    <location>
        <begin position="289"/>
        <end position="312"/>
    </location>
</feature>
<feature type="transmembrane region" description="Helical" evidence="5">
    <location>
        <begin position="375"/>
        <end position="396"/>
    </location>
</feature>
<evidence type="ECO:0000313" key="8">
    <source>
        <dbReference type="Proteomes" id="UP001595904"/>
    </source>
</evidence>
<dbReference type="Proteomes" id="UP001595904">
    <property type="component" value="Unassembled WGS sequence"/>
</dbReference>
<feature type="transmembrane region" description="Helical" evidence="5">
    <location>
        <begin position="221"/>
        <end position="238"/>
    </location>
</feature>
<feature type="transmembrane region" description="Helical" evidence="5">
    <location>
        <begin position="53"/>
        <end position="71"/>
    </location>
</feature>
<dbReference type="InterPro" id="IPR020846">
    <property type="entry name" value="MFS_dom"/>
</dbReference>
<dbReference type="InterPro" id="IPR011701">
    <property type="entry name" value="MFS"/>
</dbReference>
<evidence type="ECO:0000256" key="4">
    <source>
        <dbReference type="ARBA" id="ARBA00023136"/>
    </source>
</evidence>
<comment type="subcellular location">
    <subcellularLocation>
        <location evidence="1">Membrane</location>
        <topology evidence="1">Multi-pass membrane protein</topology>
    </subcellularLocation>
</comment>
<dbReference type="PROSITE" id="PS50850">
    <property type="entry name" value="MFS"/>
    <property type="match status" value="1"/>
</dbReference>
<protein>
    <submittedName>
        <fullName evidence="7">3-(3-hydroxy-phenyl)propionate transporter MhpT</fullName>
    </submittedName>
</protein>
<dbReference type="PANTHER" id="PTHR23508:SF10">
    <property type="entry name" value="CARBOXYLIC ACID TRANSPORTER PROTEIN HOMOLOG"/>
    <property type="match status" value="1"/>
</dbReference>
<keyword evidence="8" id="KW-1185">Reference proteome</keyword>
<evidence type="ECO:0000256" key="5">
    <source>
        <dbReference type="SAM" id="Phobius"/>
    </source>
</evidence>
<name>A0ABV8T234_9GAMM</name>
<dbReference type="RefSeq" id="WP_380603301.1">
    <property type="nucleotide sequence ID" value="NZ_JBHSDU010000015.1"/>
</dbReference>
<feature type="transmembrane region" description="Helical" evidence="5">
    <location>
        <begin position="258"/>
        <end position="277"/>
    </location>
</feature>
<feature type="transmembrane region" description="Helical" evidence="5">
    <location>
        <begin position="83"/>
        <end position="102"/>
    </location>
</feature>
<dbReference type="EMBL" id="JBHSDU010000015">
    <property type="protein sequence ID" value="MFC4313203.1"/>
    <property type="molecule type" value="Genomic_DNA"/>
</dbReference>
<dbReference type="Pfam" id="PF07690">
    <property type="entry name" value="MFS_1"/>
    <property type="match status" value="2"/>
</dbReference>
<feature type="transmembrane region" description="Helical" evidence="5">
    <location>
        <begin position="142"/>
        <end position="163"/>
    </location>
</feature>
<evidence type="ECO:0000256" key="2">
    <source>
        <dbReference type="ARBA" id="ARBA00022692"/>
    </source>
</evidence>
<accession>A0ABV8T234</accession>
<dbReference type="InterPro" id="IPR005829">
    <property type="entry name" value="Sugar_transporter_CS"/>
</dbReference>
<comment type="caution">
    <text evidence="7">The sequence shown here is derived from an EMBL/GenBank/DDBJ whole genome shotgun (WGS) entry which is preliminary data.</text>
</comment>
<feature type="transmembrane region" description="Helical" evidence="5">
    <location>
        <begin position="318"/>
        <end position="337"/>
    </location>
</feature>
<organism evidence="7 8">
    <name type="scientific">Steroidobacter flavus</name>
    <dbReference type="NCBI Taxonomy" id="1842136"/>
    <lineage>
        <taxon>Bacteria</taxon>
        <taxon>Pseudomonadati</taxon>
        <taxon>Pseudomonadota</taxon>
        <taxon>Gammaproteobacteria</taxon>
        <taxon>Steroidobacterales</taxon>
        <taxon>Steroidobacteraceae</taxon>
        <taxon>Steroidobacter</taxon>
    </lineage>
</organism>
<gene>
    <name evidence="7" type="primary">mhpT</name>
    <name evidence="7" type="ORF">ACFPN2_29260</name>
</gene>
<dbReference type="NCBIfam" id="NF008586">
    <property type="entry name" value="PRK11551.1"/>
    <property type="match status" value="1"/>
</dbReference>
<feature type="domain" description="Major facilitator superfamily (MFS) profile" evidence="6">
    <location>
        <begin position="17"/>
        <end position="400"/>
    </location>
</feature>
<evidence type="ECO:0000259" key="6">
    <source>
        <dbReference type="PROSITE" id="PS50850"/>
    </source>
</evidence>
<dbReference type="SUPFAM" id="SSF103473">
    <property type="entry name" value="MFS general substrate transporter"/>
    <property type="match status" value="1"/>
</dbReference>
<evidence type="ECO:0000256" key="3">
    <source>
        <dbReference type="ARBA" id="ARBA00022989"/>
    </source>
</evidence>
<sequence>MVQERTALVQTSNVAITVALCFLVAVVEGFDIQAMGVAAPKLAPQFGFDPKQMGWIFSISNIGLVIGAGLGGRFADRVGRKPVFIGAVLAFGIFTLLTSLVGTFEALFVVRFCAGLGFGAALPNMMALAAEVSVPEKRASTAAVMFCGMPLGGGTSALLTQLLPPDFDWRILFEIGGILPLLLAPTIYFLMPETLTKSAPGAPRTDVVSALFAEGRTPATLLLWLAFLPTLLILYLILNWLPTLVVANGLDRAVAPQASLAFNFASVVGALFFGRLVDRVDTRWPMTFAYVGLIIALIALSSSSGLTMTLLLSGAAGFFLLGANYALYGVAATYYPLAVRGTGSGASVAIGRVGSIIGPLLAGLLLGGGTSASGVVQYMVPVAALAGAAVFGLSFCRRPQE</sequence>
<feature type="transmembrane region" description="Helical" evidence="5">
    <location>
        <begin position="108"/>
        <end position="130"/>
    </location>
</feature>
<evidence type="ECO:0000256" key="1">
    <source>
        <dbReference type="ARBA" id="ARBA00004141"/>
    </source>
</evidence>
<feature type="transmembrane region" description="Helical" evidence="5">
    <location>
        <begin position="169"/>
        <end position="190"/>
    </location>
</feature>
<dbReference type="Gene3D" id="1.20.1250.20">
    <property type="entry name" value="MFS general substrate transporter like domains"/>
    <property type="match status" value="2"/>
</dbReference>
<dbReference type="PANTHER" id="PTHR23508">
    <property type="entry name" value="CARBOXYLIC ACID TRANSPORTER PROTEIN HOMOLOG"/>
    <property type="match status" value="1"/>
</dbReference>
<proteinExistence type="predicted"/>
<feature type="transmembrane region" description="Helical" evidence="5">
    <location>
        <begin position="349"/>
        <end position="369"/>
    </location>
</feature>
<keyword evidence="2 5" id="KW-0812">Transmembrane</keyword>
<keyword evidence="3 5" id="KW-1133">Transmembrane helix</keyword>
<evidence type="ECO:0000313" key="7">
    <source>
        <dbReference type="EMBL" id="MFC4313203.1"/>
    </source>
</evidence>